<evidence type="ECO:0000256" key="6">
    <source>
        <dbReference type="ARBA" id="ARBA00023065"/>
    </source>
</evidence>
<dbReference type="AlphaFoldDB" id="A0AA38LQK4"/>
<evidence type="ECO:0000256" key="4">
    <source>
        <dbReference type="ARBA" id="ARBA00022448"/>
    </source>
</evidence>
<dbReference type="InterPro" id="IPR026015">
    <property type="entry name" value="ATP_synth_OSCP/delta_N_sf"/>
</dbReference>
<evidence type="ECO:0000313" key="10">
    <source>
        <dbReference type="Proteomes" id="UP001164286"/>
    </source>
</evidence>
<dbReference type="GeneID" id="77730865"/>
<keyword evidence="5" id="KW-0375">Hydrogen ion transport</keyword>
<reference evidence="9" key="1">
    <citation type="journal article" date="2022" name="G3 (Bethesda)">
        <title>High quality genome of the basidiomycete yeast Dioszegia hungarica PDD-24b-2 isolated from cloud water.</title>
        <authorList>
            <person name="Jarrige D."/>
            <person name="Haridas S."/>
            <person name="Bleykasten-Grosshans C."/>
            <person name="Joly M."/>
            <person name="Nadalig T."/>
            <person name="Sancelme M."/>
            <person name="Vuilleumier S."/>
            <person name="Grigoriev I.V."/>
            <person name="Amato P."/>
            <person name="Bringel F."/>
        </authorList>
    </citation>
    <scope>NUCLEOTIDE SEQUENCE</scope>
    <source>
        <strain evidence="9">PDD-24b-2</strain>
    </source>
</reference>
<dbReference type="GO" id="GO:0046933">
    <property type="term" value="F:proton-transporting ATP synthase activity, rotational mechanism"/>
    <property type="evidence" value="ECO:0007669"/>
    <property type="project" value="InterPro"/>
</dbReference>
<evidence type="ECO:0000256" key="7">
    <source>
        <dbReference type="ARBA" id="ARBA00023136"/>
    </source>
</evidence>
<keyword evidence="8" id="KW-0066">ATP synthesis</keyword>
<evidence type="ECO:0000313" key="9">
    <source>
        <dbReference type="EMBL" id="KAI9632040.1"/>
    </source>
</evidence>
<proteinExistence type="inferred from homology"/>
<dbReference type="PRINTS" id="PR00125">
    <property type="entry name" value="ATPASEDELTA"/>
</dbReference>
<dbReference type="Proteomes" id="UP001164286">
    <property type="component" value="Unassembled WGS sequence"/>
</dbReference>
<dbReference type="Gene3D" id="1.10.520.20">
    <property type="entry name" value="N-terminal domain of the delta subunit of the F1F0-ATP synthase"/>
    <property type="match status" value="1"/>
</dbReference>
<gene>
    <name evidence="9" type="ORF">MKK02DRAFT_41683</name>
</gene>
<evidence type="ECO:0000256" key="2">
    <source>
        <dbReference type="ARBA" id="ARBA00007046"/>
    </source>
</evidence>
<accession>A0AA38LQK4</accession>
<keyword evidence="6" id="KW-0406">Ion transport</keyword>
<dbReference type="RefSeq" id="XP_052941817.1">
    <property type="nucleotide sequence ID" value="XM_053091660.1"/>
</dbReference>
<evidence type="ECO:0000256" key="5">
    <source>
        <dbReference type="ARBA" id="ARBA00022781"/>
    </source>
</evidence>
<dbReference type="NCBIfam" id="TIGR01145">
    <property type="entry name" value="ATP_synt_delta"/>
    <property type="match status" value="1"/>
</dbReference>
<keyword evidence="4" id="KW-0813">Transport</keyword>
<dbReference type="GO" id="GO:0016020">
    <property type="term" value="C:membrane"/>
    <property type="evidence" value="ECO:0007669"/>
    <property type="project" value="UniProtKB-SubCell"/>
</dbReference>
<organism evidence="9 10">
    <name type="scientific">Dioszegia hungarica</name>
    <dbReference type="NCBI Taxonomy" id="4972"/>
    <lineage>
        <taxon>Eukaryota</taxon>
        <taxon>Fungi</taxon>
        <taxon>Dikarya</taxon>
        <taxon>Basidiomycota</taxon>
        <taxon>Agaricomycotina</taxon>
        <taxon>Tremellomycetes</taxon>
        <taxon>Tremellales</taxon>
        <taxon>Bulleribasidiaceae</taxon>
        <taxon>Dioszegia</taxon>
    </lineage>
</organism>
<comment type="subcellular location">
    <subcellularLocation>
        <location evidence="1">Membrane</location>
    </subcellularLocation>
</comment>
<sequence length="211" mass="22318">MSAARLLLKRGYATAAAGTSGSVKAPLQLNSLTGTYATSTYLAALKKSTKDLESLAKDIETFDKKIKEDQKVAAFIQNPTLSASDRTSQMKTFLPSSTSPILTNLLSVLSENGRLASAPKVFADFNSLMAAYRGELEVIVTSAEQLDGKALSRLEKALKGTEVAQGKTLKISNRVNPAVLGGLLVDFGDKSIDLSASSKVNRFNAALSQGV</sequence>
<evidence type="ECO:0000256" key="1">
    <source>
        <dbReference type="ARBA" id="ARBA00004370"/>
    </source>
</evidence>
<dbReference type="EMBL" id="JAKWFO010000016">
    <property type="protein sequence ID" value="KAI9632040.1"/>
    <property type="molecule type" value="Genomic_DNA"/>
</dbReference>
<comment type="caution">
    <text evidence="9">The sequence shown here is derived from an EMBL/GenBank/DDBJ whole genome shotgun (WGS) entry which is preliminary data.</text>
</comment>
<dbReference type="HAMAP" id="MF_01416">
    <property type="entry name" value="ATP_synth_delta_bact"/>
    <property type="match status" value="1"/>
</dbReference>
<dbReference type="SUPFAM" id="SSF47928">
    <property type="entry name" value="N-terminal domain of the delta subunit of the F1F0-ATP synthase"/>
    <property type="match status" value="1"/>
</dbReference>
<dbReference type="InterPro" id="IPR000711">
    <property type="entry name" value="ATPase_OSCP/dsu"/>
</dbReference>
<name>A0AA38LQK4_9TREE</name>
<dbReference type="PANTHER" id="PTHR11910">
    <property type="entry name" value="ATP SYNTHASE DELTA CHAIN"/>
    <property type="match status" value="1"/>
</dbReference>
<keyword evidence="10" id="KW-1185">Reference proteome</keyword>
<dbReference type="Pfam" id="PF00213">
    <property type="entry name" value="OSCP"/>
    <property type="match status" value="1"/>
</dbReference>
<evidence type="ECO:0000256" key="8">
    <source>
        <dbReference type="ARBA" id="ARBA00023310"/>
    </source>
</evidence>
<protein>
    <recommendedName>
        <fullName evidence="3">ATP synthase subunit 5, mitochondrial</fullName>
    </recommendedName>
</protein>
<comment type="similarity">
    <text evidence="2">Belongs to the ATPase delta chain family.</text>
</comment>
<evidence type="ECO:0000256" key="3">
    <source>
        <dbReference type="ARBA" id="ARBA00014723"/>
    </source>
</evidence>
<keyword evidence="7" id="KW-0472">Membrane</keyword>